<evidence type="ECO:0000313" key="1">
    <source>
        <dbReference type="EMBL" id="GHE26351.1"/>
    </source>
</evidence>
<reference evidence="1" key="2">
    <citation type="submission" date="2020-09" db="EMBL/GenBank/DDBJ databases">
        <authorList>
            <person name="Sun Q."/>
            <person name="Kim S."/>
        </authorList>
    </citation>
    <scope>NUCLEOTIDE SEQUENCE</scope>
    <source>
        <strain evidence="1">KCTC 32020</strain>
    </source>
</reference>
<proteinExistence type="predicted"/>
<protein>
    <submittedName>
        <fullName evidence="1">Uncharacterized protein</fullName>
    </submittedName>
</protein>
<dbReference type="Proteomes" id="UP000636453">
    <property type="component" value="Unassembled WGS sequence"/>
</dbReference>
<dbReference type="EMBL" id="BNCF01000001">
    <property type="protein sequence ID" value="GHE26351.1"/>
    <property type="molecule type" value="Genomic_DNA"/>
</dbReference>
<evidence type="ECO:0000313" key="2">
    <source>
        <dbReference type="Proteomes" id="UP000636453"/>
    </source>
</evidence>
<accession>A0A918YWG9</accession>
<dbReference type="AlphaFoldDB" id="A0A918YWG9"/>
<comment type="caution">
    <text evidence="1">The sequence shown here is derived from an EMBL/GenBank/DDBJ whole genome shotgun (WGS) entry which is preliminary data.</text>
</comment>
<dbReference type="RefSeq" id="WP_386112640.1">
    <property type="nucleotide sequence ID" value="NZ_JBHRUD010000001.1"/>
</dbReference>
<name>A0A918YWG9_9GAMM</name>
<organism evidence="1 2">
    <name type="scientific">Vulcaniibacterium thermophilum</name>
    <dbReference type="NCBI Taxonomy" id="1169913"/>
    <lineage>
        <taxon>Bacteria</taxon>
        <taxon>Pseudomonadati</taxon>
        <taxon>Pseudomonadota</taxon>
        <taxon>Gammaproteobacteria</taxon>
        <taxon>Lysobacterales</taxon>
        <taxon>Lysobacteraceae</taxon>
        <taxon>Vulcaniibacterium</taxon>
    </lineage>
</organism>
<gene>
    <name evidence="1" type="ORF">GCM10007167_04430</name>
</gene>
<reference evidence="1" key="1">
    <citation type="journal article" date="2014" name="Int. J. Syst. Evol. Microbiol.">
        <title>Complete genome sequence of Corynebacterium casei LMG S-19264T (=DSM 44701T), isolated from a smear-ripened cheese.</title>
        <authorList>
            <consortium name="US DOE Joint Genome Institute (JGI-PGF)"/>
            <person name="Walter F."/>
            <person name="Albersmeier A."/>
            <person name="Kalinowski J."/>
            <person name="Ruckert C."/>
        </authorList>
    </citation>
    <scope>NUCLEOTIDE SEQUENCE</scope>
    <source>
        <strain evidence="1">KCTC 32020</strain>
    </source>
</reference>
<keyword evidence="2" id="KW-1185">Reference proteome</keyword>
<sequence length="216" mass="22973">MIRHSSTAVLLVGLLAWAAGGIAVRPAGTAAESVWPVGEPDAPPRPVATQARLERLVAASFAPHAAAVELEQVASEPVSLRDRLLRMQGRLRLAEGAAWLPFRAEAVADAGLEEATVLALTLEGEAPATASAHLRDALRERLRERLTGEFAAQAAEVELTDIRVRTLDGRHLLVQADARAGFGADGTARAEVVAVWDEGAAHWRRFEYALAAVDEG</sequence>